<dbReference type="EMBL" id="JANPWB010000009">
    <property type="protein sequence ID" value="KAJ1149611.1"/>
    <property type="molecule type" value="Genomic_DNA"/>
</dbReference>
<feature type="region of interest" description="Disordered" evidence="1">
    <location>
        <begin position="1"/>
        <end position="136"/>
    </location>
</feature>
<proteinExistence type="predicted"/>
<gene>
    <name evidence="2" type="ORF">NDU88_002418</name>
</gene>
<reference evidence="2" key="1">
    <citation type="journal article" date="2022" name="bioRxiv">
        <title>Sequencing and chromosome-scale assembly of the giantPleurodeles waltlgenome.</title>
        <authorList>
            <person name="Brown T."/>
            <person name="Elewa A."/>
            <person name="Iarovenko S."/>
            <person name="Subramanian E."/>
            <person name="Araus A.J."/>
            <person name="Petzold A."/>
            <person name="Susuki M."/>
            <person name="Suzuki K.-i.T."/>
            <person name="Hayashi T."/>
            <person name="Toyoda A."/>
            <person name="Oliveira C."/>
            <person name="Osipova E."/>
            <person name="Leigh N.D."/>
            <person name="Simon A."/>
            <person name="Yun M.H."/>
        </authorList>
    </citation>
    <scope>NUCLEOTIDE SEQUENCE</scope>
    <source>
        <strain evidence="2">20211129_DDA</strain>
        <tissue evidence="2">Liver</tissue>
    </source>
</reference>
<keyword evidence="3" id="KW-1185">Reference proteome</keyword>
<evidence type="ECO:0000313" key="2">
    <source>
        <dbReference type="EMBL" id="KAJ1149611.1"/>
    </source>
</evidence>
<feature type="compositionally biased region" description="Basic and acidic residues" evidence="1">
    <location>
        <begin position="1"/>
        <end position="29"/>
    </location>
</feature>
<dbReference type="AlphaFoldDB" id="A0AAV7RAY7"/>
<protein>
    <submittedName>
        <fullName evidence="2">Uncharacterized protein</fullName>
    </submittedName>
</protein>
<sequence length="136" mass="15740">MLRIRLDSGDTSRRQEGQDILRERTERLDLSSQPPNREMQPGQRPQRKHRNGERGRFQRKNPLQLHSQETKKGEHKAPEARKEGPPLPLQHLQQKSQEPLDQGNQRKCVRRHGGQEPDTAAGPRVPSVRNQEKRGS</sequence>
<evidence type="ECO:0000256" key="1">
    <source>
        <dbReference type="SAM" id="MobiDB-lite"/>
    </source>
</evidence>
<evidence type="ECO:0000313" key="3">
    <source>
        <dbReference type="Proteomes" id="UP001066276"/>
    </source>
</evidence>
<feature type="compositionally biased region" description="Polar residues" evidence="1">
    <location>
        <begin position="91"/>
        <end position="105"/>
    </location>
</feature>
<comment type="caution">
    <text evidence="2">The sequence shown here is derived from an EMBL/GenBank/DDBJ whole genome shotgun (WGS) entry which is preliminary data.</text>
</comment>
<name>A0AAV7RAY7_PLEWA</name>
<organism evidence="2 3">
    <name type="scientific">Pleurodeles waltl</name>
    <name type="common">Iberian ribbed newt</name>
    <dbReference type="NCBI Taxonomy" id="8319"/>
    <lineage>
        <taxon>Eukaryota</taxon>
        <taxon>Metazoa</taxon>
        <taxon>Chordata</taxon>
        <taxon>Craniata</taxon>
        <taxon>Vertebrata</taxon>
        <taxon>Euteleostomi</taxon>
        <taxon>Amphibia</taxon>
        <taxon>Batrachia</taxon>
        <taxon>Caudata</taxon>
        <taxon>Salamandroidea</taxon>
        <taxon>Salamandridae</taxon>
        <taxon>Pleurodelinae</taxon>
        <taxon>Pleurodeles</taxon>
    </lineage>
</organism>
<dbReference type="Proteomes" id="UP001066276">
    <property type="component" value="Chromosome 5"/>
</dbReference>
<feature type="compositionally biased region" description="Basic and acidic residues" evidence="1">
    <location>
        <begin position="68"/>
        <end position="84"/>
    </location>
</feature>
<accession>A0AAV7RAY7</accession>